<dbReference type="InterPro" id="IPR017900">
    <property type="entry name" value="4Fe4S_Fe_S_CS"/>
</dbReference>
<protein>
    <submittedName>
        <fullName evidence="6">4Fe-4S dicluster domain-containing protein</fullName>
    </submittedName>
</protein>
<dbReference type="Proteomes" id="UP000468668">
    <property type="component" value="Unassembled WGS sequence"/>
</dbReference>
<dbReference type="OrthoDB" id="9810782at2"/>
<sequence>MAKTYDIVIDGKTCSAEHGEYLWDVAKRNGIEIPALCRSEAFPEHRASCRVCIVEVVARGRSKVVTSCVYPIEGECEVHTNSPRILQNRKVLIALLAARAPESDLMAAMASHMGASEGYERLEPLDAGKCILCGLCVQACESMGTGAISTVNRGVDKEINTPYGAASDDCIGCLSCANVCPTDSIPFMEDSMTRTIWNQTFELSRCKECGRVLGTQQMSDVELCDACRRKAIANELAETYRFV</sequence>
<dbReference type="SUPFAM" id="SSF54862">
    <property type="entry name" value="4Fe-4S ferredoxins"/>
    <property type="match status" value="1"/>
</dbReference>
<dbReference type="InterPro" id="IPR050157">
    <property type="entry name" value="PSI_iron-sulfur_center"/>
</dbReference>
<dbReference type="InterPro" id="IPR017896">
    <property type="entry name" value="4Fe4S_Fe-S-bd"/>
</dbReference>
<evidence type="ECO:0000256" key="2">
    <source>
        <dbReference type="ARBA" id="ARBA00022723"/>
    </source>
</evidence>
<dbReference type="PROSITE" id="PS51379">
    <property type="entry name" value="4FE4S_FER_2"/>
    <property type="match status" value="2"/>
</dbReference>
<evidence type="ECO:0000256" key="4">
    <source>
        <dbReference type="ARBA" id="ARBA00023014"/>
    </source>
</evidence>
<accession>A0A6N6NNT9</accession>
<dbReference type="AlphaFoldDB" id="A0A6N6NNT9"/>
<keyword evidence="2" id="KW-0479">Metal-binding</keyword>
<dbReference type="Pfam" id="PF13510">
    <property type="entry name" value="Fer2_4"/>
    <property type="match status" value="1"/>
</dbReference>
<dbReference type="CDD" id="cd00207">
    <property type="entry name" value="fer2"/>
    <property type="match status" value="1"/>
</dbReference>
<evidence type="ECO:0000256" key="1">
    <source>
        <dbReference type="ARBA" id="ARBA00022485"/>
    </source>
</evidence>
<dbReference type="Gene3D" id="3.10.20.740">
    <property type="match status" value="1"/>
</dbReference>
<reference evidence="6 7" key="1">
    <citation type="submission" date="2019-09" db="EMBL/GenBank/DDBJ databases">
        <title>Whole genome shotgun sequencing (WGS) of Ellagibacter isourolithinifaciens DSM 104140(T) and Adlercreutzia muris DSM 29508(T).</title>
        <authorList>
            <person name="Stoll D.A."/>
            <person name="Danylec N."/>
            <person name="Huch M."/>
        </authorList>
    </citation>
    <scope>NUCLEOTIDE SEQUENCE [LARGE SCALE GENOMIC DNA]</scope>
    <source>
        <strain evidence="6 7">DSM 104140</strain>
    </source>
</reference>
<dbReference type="PANTHER" id="PTHR24960">
    <property type="entry name" value="PHOTOSYSTEM I IRON-SULFUR CENTER-RELATED"/>
    <property type="match status" value="1"/>
</dbReference>
<keyword evidence="4" id="KW-0411">Iron-sulfur</keyword>
<dbReference type="PROSITE" id="PS00198">
    <property type="entry name" value="4FE4S_FER_1"/>
    <property type="match status" value="2"/>
</dbReference>
<evidence type="ECO:0000256" key="3">
    <source>
        <dbReference type="ARBA" id="ARBA00023004"/>
    </source>
</evidence>
<keyword evidence="3" id="KW-0408">Iron</keyword>
<feature type="domain" description="4Fe-4S ferredoxin-type" evidence="5">
    <location>
        <begin position="161"/>
        <end position="190"/>
    </location>
</feature>
<keyword evidence="1" id="KW-0004">4Fe-4S</keyword>
<proteinExistence type="predicted"/>
<feature type="domain" description="4Fe-4S ferredoxin-type" evidence="5">
    <location>
        <begin position="120"/>
        <end position="153"/>
    </location>
</feature>
<dbReference type="InterPro" id="IPR001041">
    <property type="entry name" value="2Fe-2S_ferredoxin-type"/>
</dbReference>
<comment type="caution">
    <text evidence="6">The sequence shown here is derived from an EMBL/GenBank/DDBJ whole genome shotgun (WGS) entry which is preliminary data.</text>
</comment>
<dbReference type="Gene3D" id="3.30.70.20">
    <property type="match status" value="1"/>
</dbReference>
<dbReference type="PANTHER" id="PTHR24960:SF84">
    <property type="entry name" value="HYDROGENASE SUBUNIT"/>
    <property type="match status" value="1"/>
</dbReference>
<name>A0A6N6NNT9_9ACTN</name>
<organism evidence="6 7">
    <name type="scientific">Ellagibacter isourolithinifaciens</name>
    <dbReference type="NCBI Taxonomy" id="2137581"/>
    <lineage>
        <taxon>Bacteria</taxon>
        <taxon>Bacillati</taxon>
        <taxon>Actinomycetota</taxon>
        <taxon>Coriobacteriia</taxon>
        <taxon>Eggerthellales</taxon>
        <taxon>Eggerthellaceae</taxon>
        <taxon>Ellagibacter</taxon>
    </lineage>
</organism>
<dbReference type="GO" id="GO:0051539">
    <property type="term" value="F:4 iron, 4 sulfur cluster binding"/>
    <property type="evidence" value="ECO:0007669"/>
    <property type="project" value="UniProtKB-KW"/>
</dbReference>
<dbReference type="InterPro" id="IPR036010">
    <property type="entry name" value="2Fe-2S_ferredoxin-like_sf"/>
</dbReference>
<keyword evidence="7" id="KW-1185">Reference proteome</keyword>
<dbReference type="RefSeq" id="WP_158049035.1">
    <property type="nucleotide sequence ID" value="NZ_WAJR01000005.1"/>
</dbReference>
<gene>
    <name evidence="6" type="ORF">F8C90_03320</name>
</gene>
<dbReference type="EMBL" id="WAJR01000005">
    <property type="protein sequence ID" value="KAB1641545.1"/>
    <property type="molecule type" value="Genomic_DNA"/>
</dbReference>
<dbReference type="GeneID" id="98657433"/>
<dbReference type="GO" id="GO:0046872">
    <property type="term" value="F:metal ion binding"/>
    <property type="evidence" value="ECO:0007669"/>
    <property type="project" value="UniProtKB-KW"/>
</dbReference>
<dbReference type="Pfam" id="PF12838">
    <property type="entry name" value="Fer4_7"/>
    <property type="match status" value="1"/>
</dbReference>
<evidence type="ECO:0000259" key="5">
    <source>
        <dbReference type="PROSITE" id="PS51379"/>
    </source>
</evidence>
<evidence type="ECO:0000313" key="7">
    <source>
        <dbReference type="Proteomes" id="UP000468668"/>
    </source>
</evidence>
<dbReference type="SUPFAM" id="SSF54292">
    <property type="entry name" value="2Fe-2S ferredoxin-like"/>
    <property type="match status" value="1"/>
</dbReference>
<evidence type="ECO:0000313" key="6">
    <source>
        <dbReference type="EMBL" id="KAB1641545.1"/>
    </source>
</evidence>